<dbReference type="Proteomes" id="UP000288002">
    <property type="component" value="Unassembled WGS sequence"/>
</dbReference>
<protein>
    <submittedName>
        <fullName evidence="3">Lytic murein transglycosylase</fullName>
    </submittedName>
</protein>
<dbReference type="GO" id="GO:0008933">
    <property type="term" value="F:peptidoglycan lytic transglycosylase activity"/>
    <property type="evidence" value="ECO:0007669"/>
    <property type="project" value="TreeGrafter"/>
</dbReference>
<dbReference type="InterPro" id="IPR031304">
    <property type="entry name" value="SLT_2"/>
</dbReference>
<dbReference type="Gene3D" id="1.10.8.350">
    <property type="entry name" value="Bacterial muramidase"/>
    <property type="match status" value="1"/>
</dbReference>
<accession>A0AA94ELI1</accession>
<dbReference type="NCBIfam" id="TIGR02283">
    <property type="entry name" value="MltB_2"/>
    <property type="match status" value="1"/>
</dbReference>
<feature type="domain" description="Peptidoglycan binding-like" evidence="1">
    <location>
        <begin position="421"/>
        <end position="476"/>
    </location>
</feature>
<gene>
    <name evidence="3" type="ORF">A9HBioS_3977</name>
</gene>
<dbReference type="Gene3D" id="1.10.101.10">
    <property type="entry name" value="PGBD-like superfamily/PGBD"/>
    <property type="match status" value="1"/>
</dbReference>
<feature type="domain" description="Transglycosylase SLT" evidence="2">
    <location>
        <begin position="107"/>
        <end position="400"/>
    </location>
</feature>
<evidence type="ECO:0000259" key="1">
    <source>
        <dbReference type="Pfam" id="PF01471"/>
    </source>
</evidence>
<dbReference type="AlphaFoldDB" id="A0AA94ELI1"/>
<dbReference type="PANTHER" id="PTHR30163">
    <property type="entry name" value="MEMBRANE-BOUND LYTIC MUREIN TRANSGLYCOSYLASE B"/>
    <property type="match status" value="1"/>
</dbReference>
<dbReference type="Pfam" id="PF01471">
    <property type="entry name" value="PG_binding_1"/>
    <property type="match status" value="1"/>
</dbReference>
<sequence>MGLRCPVRLPVAIQFLAGQPLHSAGMLRSAPDSYPLEPCMPFSLSRRWPVRQLIAASSFILLVACAEKPTAADAQPLQAAPVATAPAIIPPVVPSADPLDLQPTQTFAEWQAGFRKDALAAGIRADLFDRAFASVSFDASVIKADRSQPEFSRPVWEYLDGALSPLRVRKGQALISQYADILQSIEQRYGVDRQALVSVWGMESNFGQFQGTKSVINSLATLAYEGRRPGFAHAQLIAALQILQQGDITPEKMLGSWAGAMGQTQFIPTTYNTHAVDFDGDGRRDIWGSPADALASTAHYLQSSGWQRGQPWGFEVQLPSGFNYTLADGAIRKSVAEWRQLGVILPNGSQAPAGSEQLSAALLLPAGYRGPAFLILDNFRAILKYNNSSSYALAVSLLSERFNGGGLINGTWPKDDLPLSRTERIELQTLLSARNYDAGTADGIIGANTRKAIRSAQQAFGWPADGYPTHKLLESLRTQ</sequence>
<evidence type="ECO:0000313" key="4">
    <source>
        <dbReference type="Proteomes" id="UP000288002"/>
    </source>
</evidence>
<dbReference type="Gene3D" id="1.10.530.10">
    <property type="match status" value="1"/>
</dbReference>
<dbReference type="InterPro" id="IPR036366">
    <property type="entry name" value="PGBDSf"/>
</dbReference>
<dbReference type="Pfam" id="PF13406">
    <property type="entry name" value="SLT_2"/>
    <property type="match status" value="1"/>
</dbReference>
<dbReference type="FunFam" id="1.10.8.350:FF:000001">
    <property type="entry name" value="Lytic murein transglycosylase B"/>
    <property type="match status" value="1"/>
</dbReference>
<proteinExistence type="predicted"/>
<evidence type="ECO:0000259" key="2">
    <source>
        <dbReference type="Pfam" id="PF13406"/>
    </source>
</evidence>
<dbReference type="InterPro" id="IPR036365">
    <property type="entry name" value="PGBD-like_sf"/>
</dbReference>
<dbReference type="CDD" id="cd13399">
    <property type="entry name" value="Slt35-like"/>
    <property type="match status" value="1"/>
</dbReference>
<dbReference type="SUPFAM" id="SSF47090">
    <property type="entry name" value="PGBD-like"/>
    <property type="match status" value="1"/>
</dbReference>
<dbReference type="InterPro" id="IPR011970">
    <property type="entry name" value="MltB_2"/>
</dbReference>
<dbReference type="GO" id="GO:0009253">
    <property type="term" value="P:peptidoglycan catabolic process"/>
    <property type="evidence" value="ECO:0007669"/>
    <property type="project" value="TreeGrafter"/>
</dbReference>
<dbReference type="InterPro" id="IPR043426">
    <property type="entry name" value="MltB-like"/>
</dbReference>
<dbReference type="PANTHER" id="PTHR30163:SF8">
    <property type="entry name" value="LYTIC MUREIN TRANSGLYCOSYLASE"/>
    <property type="match status" value="1"/>
</dbReference>
<dbReference type="InterPro" id="IPR023346">
    <property type="entry name" value="Lysozyme-like_dom_sf"/>
</dbReference>
<dbReference type="InterPro" id="IPR002477">
    <property type="entry name" value="Peptidoglycan-bd-like"/>
</dbReference>
<comment type="caution">
    <text evidence="3">The sequence shown here is derived from an EMBL/GenBank/DDBJ whole genome shotgun (WGS) entry which is preliminary data.</text>
</comment>
<reference evidence="3 4" key="1">
    <citation type="submission" date="2016-10" db="EMBL/GenBank/DDBJ databases">
        <title>Search of new enzymes for the oxidation of sulfur compounds.</title>
        <authorList>
            <person name="Novo A."/>
            <person name="Moreira I.S."/>
            <person name="Castro P.M."/>
        </authorList>
    </citation>
    <scope>NUCLEOTIDE SEQUENCE [LARGE SCALE GENOMIC DNA]</scope>
    <source>
        <strain evidence="3 4">A9</strain>
    </source>
</reference>
<organism evidence="3 4">
    <name type="scientific">Pseudomonas koreensis</name>
    <dbReference type="NCBI Taxonomy" id="198620"/>
    <lineage>
        <taxon>Bacteria</taxon>
        <taxon>Pseudomonadati</taxon>
        <taxon>Pseudomonadota</taxon>
        <taxon>Gammaproteobacteria</taxon>
        <taxon>Pseudomonadales</taxon>
        <taxon>Pseudomonadaceae</taxon>
        <taxon>Pseudomonas</taxon>
    </lineage>
</organism>
<dbReference type="SUPFAM" id="SSF53955">
    <property type="entry name" value="Lysozyme-like"/>
    <property type="match status" value="1"/>
</dbReference>
<name>A0AA94ELI1_9PSED</name>
<evidence type="ECO:0000313" key="3">
    <source>
        <dbReference type="EMBL" id="RVD76013.1"/>
    </source>
</evidence>
<dbReference type="EMBL" id="MKWS01000014">
    <property type="protein sequence ID" value="RVD76013.1"/>
    <property type="molecule type" value="Genomic_DNA"/>
</dbReference>